<dbReference type="SUPFAM" id="SSF52087">
    <property type="entry name" value="CRAL/TRIO domain"/>
    <property type="match status" value="1"/>
</dbReference>
<evidence type="ECO:0000256" key="1">
    <source>
        <dbReference type="SAM" id="MobiDB-lite"/>
    </source>
</evidence>
<dbReference type="OrthoDB" id="6432525at2759"/>
<dbReference type="InterPro" id="IPR036273">
    <property type="entry name" value="CRAL/TRIO_N_dom_sf"/>
</dbReference>
<dbReference type="InterPro" id="IPR036865">
    <property type="entry name" value="CRAL-TRIO_dom_sf"/>
</dbReference>
<name>A0A9P0MKP5_NEZVI</name>
<evidence type="ECO:0000313" key="3">
    <source>
        <dbReference type="EMBL" id="CAH1397584.1"/>
    </source>
</evidence>
<feature type="region of interest" description="Disordered" evidence="1">
    <location>
        <begin position="287"/>
        <end position="311"/>
    </location>
</feature>
<keyword evidence="4" id="KW-1185">Reference proteome</keyword>
<dbReference type="PROSITE" id="PS50191">
    <property type="entry name" value="CRAL_TRIO"/>
    <property type="match status" value="1"/>
</dbReference>
<dbReference type="GO" id="GO:1902936">
    <property type="term" value="F:phosphatidylinositol bisphosphate binding"/>
    <property type="evidence" value="ECO:0007669"/>
    <property type="project" value="TreeGrafter"/>
</dbReference>
<reference evidence="3" key="1">
    <citation type="submission" date="2022-01" db="EMBL/GenBank/DDBJ databases">
        <authorList>
            <person name="King R."/>
        </authorList>
    </citation>
    <scope>NUCLEOTIDE SEQUENCE</scope>
</reference>
<dbReference type="CDD" id="cd00170">
    <property type="entry name" value="SEC14"/>
    <property type="match status" value="1"/>
</dbReference>
<dbReference type="PANTHER" id="PTHR10174">
    <property type="entry name" value="ALPHA-TOCOPHEROL TRANSFER PROTEIN-RELATED"/>
    <property type="match status" value="1"/>
</dbReference>
<dbReference type="SUPFAM" id="SSF46938">
    <property type="entry name" value="CRAL/TRIO N-terminal domain"/>
    <property type="match status" value="1"/>
</dbReference>
<feature type="domain" description="CRAL-TRIO" evidence="2">
    <location>
        <begin position="157"/>
        <end position="260"/>
    </location>
</feature>
<dbReference type="Pfam" id="PF00650">
    <property type="entry name" value="CRAL_TRIO"/>
    <property type="match status" value="1"/>
</dbReference>
<evidence type="ECO:0000259" key="2">
    <source>
        <dbReference type="PROSITE" id="PS50191"/>
    </source>
</evidence>
<dbReference type="Gene3D" id="1.10.8.20">
    <property type="entry name" value="N-terminal domain of phosphatidylinositol transfer protein sec14p"/>
    <property type="match status" value="1"/>
</dbReference>
<dbReference type="Gene3D" id="3.40.525.10">
    <property type="entry name" value="CRAL-TRIO lipid binding domain"/>
    <property type="match status" value="1"/>
</dbReference>
<evidence type="ECO:0000313" key="4">
    <source>
        <dbReference type="Proteomes" id="UP001152798"/>
    </source>
</evidence>
<sequence>MFKKLFSSRNEIEMKFPWKVTAEQEYAKDPKLKPEDVQKLQEWMKSLEYLPQVDDEMLCHFLHACFYDVEHAKKTIETFYNYRTTMPDFFANWDPSAEDMQETLNNIMLAAPLPQLTQDGYRVIVCKLNDTNPERFVYPLCVKWMFMCCMHTMWDKGIINGYVIVYDATGYTMSHLLKCSLTNVRNYINYGKNASPIRVVKIVFINTSTVIKRLMTLARPFLSKEIVNMMEFHTSAEPFFGGLPPETVPEDYNGSAPPILSLHRESVKAVTASREWLIQEEKVRIDEAKKNGKSKKDTTTLEDSFTKLEFD</sequence>
<dbReference type="GO" id="GO:0016020">
    <property type="term" value="C:membrane"/>
    <property type="evidence" value="ECO:0007669"/>
    <property type="project" value="TreeGrafter"/>
</dbReference>
<dbReference type="InterPro" id="IPR001251">
    <property type="entry name" value="CRAL-TRIO_dom"/>
</dbReference>
<dbReference type="EMBL" id="OV725079">
    <property type="protein sequence ID" value="CAH1397584.1"/>
    <property type="molecule type" value="Genomic_DNA"/>
</dbReference>
<dbReference type="Proteomes" id="UP001152798">
    <property type="component" value="Chromosome 3"/>
</dbReference>
<dbReference type="PANTHER" id="PTHR10174:SF224">
    <property type="entry name" value="RETINOL-BINDING PROTEIN PINTA"/>
    <property type="match status" value="1"/>
</dbReference>
<dbReference type="AlphaFoldDB" id="A0A9P0MKP5"/>
<accession>A0A9P0MKP5</accession>
<proteinExistence type="predicted"/>
<protein>
    <recommendedName>
        <fullName evidence="2">CRAL-TRIO domain-containing protein</fullName>
    </recommendedName>
</protein>
<organism evidence="3 4">
    <name type="scientific">Nezara viridula</name>
    <name type="common">Southern green stink bug</name>
    <name type="synonym">Cimex viridulus</name>
    <dbReference type="NCBI Taxonomy" id="85310"/>
    <lineage>
        <taxon>Eukaryota</taxon>
        <taxon>Metazoa</taxon>
        <taxon>Ecdysozoa</taxon>
        <taxon>Arthropoda</taxon>
        <taxon>Hexapoda</taxon>
        <taxon>Insecta</taxon>
        <taxon>Pterygota</taxon>
        <taxon>Neoptera</taxon>
        <taxon>Paraneoptera</taxon>
        <taxon>Hemiptera</taxon>
        <taxon>Heteroptera</taxon>
        <taxon>Panheteroptera</taxon>
        <taxon>Pentatomomorpha</taxon>
        <taxon>Pentatomoidea</taxon>
        <taxon>Pentatomidae</taxon>
        <taxon>Pentatominae</taxon>
        <taxon>Nezara</taxon>
    </lineage>
</organism>
<gene>
    <name evidence="3" type="ORF">NEZAVI_LOCUS7381</name>
</gene>